<name>A0A0D0PSM6_KITGR</name>
<evidence type="ECO:0000256" key="1">
    <source>
        <dbReference type="SAM" id="MobiDB-lite"/>
    </source>
</evidence>
<reference evidence="2 3" key="1">
    <citation type="submission" date="2015-02" db="EMBL/GenBank/DDBJ databases">
        <title>Draft genome sequence of Kitasatospora griseola MF730-N6, a bafilomycin, terpentecin and satosporin producer.</title>
        <authorList>
            <person name="Arens J.C."/>
            <person name="Haltli B."/>
            <person name="Kerr R.G."/>
        </authorList>
    </citation>
    <scope>NUCLEOTIDE SEQUENCE [LARGE SCALE GENOMIC DNA]</scope>
    <source>
        <strain evidence="2 3">MF730-N6</strain>
    </source>
</reference>
<dbReference type="Pfam" id="PF01527">
    <property type="entry name" value="HTH_Tnp_1"/>
    <property type="match status" value="1"/>
</dbReference>
<dbReference type="Proteomes" id="UP000032066">
    <property type="component" value="Unassembled WGS sequence"/>
</dbReference>
<dbReference type="RefSeq" id="WP_043911821.1">
    <property type="nucleotide sequence ID" value="NZ_JXZB01000002.1"/>
</dbReference>
<dbReference type="EMBL" id="JXZB01000002">
    <property type="protein sequence ID" value="KIQ65539.1"/>
    <property type="molecule type" value="Genomic_DNA"/>
</dbReference>
<dbReference type="SUPFAM" id="SSF46689">
    <property type="entry name" value="Homeodomain-like"/>
    <property type="match status" value="1"/>
</dbReference>
<dbReference type="PATRIC" id="fig|2064.6.peg.3637"/>
<evidence type="ECO:0000313" key="2">
    <source>
        <dbReference type="EMBL" id="KIQ65539.1"/>
    </source>
</evidence>
<organism evidence="2 3">
    <name type="scientific">Kitasatospora griseola</name>
    <name type="common">Streptomyces griseolosporeus</name>
    <dbReference type="NCBI Taxonomy" id="2064"/>
    <lineage>
        <taxon>Bacteria</taxon>
        <taxon>Bacillati</taxon>
        <taxon>Actinomycetota</taxon>
        <taxon>Actinomycetes</taxon>
        <taxon>Kitasatosporales</taxon>
        <taxon>Streptomycetaceae</taxon>
        <taxon>Kitasatospora</taxon>
    </lineage>
</organism>
<keyword evidence="3" id="KW-1185">Reference proteome</keyword>
<sequence>MASTTSPDPAPKPKRRTFSPEYKLRIVAEYDAAPNGEKGAILRRERLYRSHIIEWRQARDVGAMTTLTDRRTSPARPKKAAEQAELERLRKKVDRLEKDVAQRDAALAVPGKAHALLEMLSESAD</sequence>
<dbReference type="GO" id="GO:0004803">
    <property type="term" value="F:transposase activity"/>
    <property type="evidence" value="ECO:0007669"/>
    <property type="project" value="InterPro"/>
</dbReference>
<proteinExistence type="predicted"/>
<dbReference type="InterPro" id="IPR002514">
    <property type="entry name" value="Transposase_8"/>
</dbReference>
<gene>
    <name evidence="2" type="ORF">TR51_16950</name>
</gene>
<feature type="region of interest" description="Disordered" evidence="1">
    <location>
        <begin position="64"/>
        <end position="85"/>
    </location>
</feature>
<dbReference type="InterPro" id="IPR009057">
    <property type="entry name" value="Homeodomain-like_sf"/>
</dbReference>
<evidence type="ECO:0000313" key="3">
    <source>
        <dbReference type="Proteomes" id="UP000032066"/>
    </source>
</evidence>
<dbReference type="STRING" id="2064.TR51_16950"/>
<protein>
    <submittedName>
        <fullName evidence="2">Transposase</fullName>
    </submittedName>
</protein>
<comment type="caution">
    <text evidence="2">The sequence shown here is derived from an EMBL/GenBank/DDBJ whole genome shotgun (WGS) entry which is preliminary data.</text>
</comment>
<dbReference type="GO" id="GO:0003677">
    <property type="term" value="F:DNA binding"/>
    <property type="evidence" value="ECO:0007669"/>
    <property type="project" value="InterPro"/>
</dbReference>
<dbReference type="OrthoDB" id="52928at2"/>
<dbReference type="AlphaFoldDB" id="A0A0D0PSM6"/>
<accession>A0A0D0PSM6</accession>
<dbReference type="GO" id="GO:0006313">
    <property type="term" value="P:DNA transposition"/>
    <property type="evidence" value="ECO:0007669"/>
    <property type="project" value="InterPro"/>
</dbReference>